<dbReference type="SMART" id="SM00185">
    <property type="entry name" value="ARM"/>
    <property type="match status" value="3"/>
</dbReference>
<dbReference type="FunFam" id="1.25.40.150:FF:000004">
    <property type="entry name" value="V-type proton ATPase subunit H"/>
    <property type="match status" value="1"/>
</dbReference>
<dbReference type="GO" id="GO:0046961">
    <property type="term" value="F:proton-transporting ATPase activity, rotational mechanism"/>
    <property type="evidence" value="ECO:0007669"/>
    <property type="project" value="UniProtKB-UniRule"/>
</dbReference>
<reference evidence="9" key="1">
    <citation type="submission" date="2018-02" db="EMBL/GenBank/DDBJ databases">
        <title>Rhizophora mucronata_Transcriptome.</title>
        <authorList>
            <person name="Meera S.P."/>
            <person name="Sreeshan A."/>
            <person name="Augustine A."/>
        </authorList>
    </citation>
    <scope>NUCLEOTIDE SEQUENCE</scope>
    <source>
        <tissue evidence="9">Leaf</tissue>
    </source>
</reference>
<evidence type="ECO:0000256" key="2">
    <source>
        <dbReference type="ARBA" id="ARBA00022448"/>
    </source>
</evidence>
<dbReference type="InterPro" id="IPR004908">
    <property type="entry name" value="ATPase_V1-cplx_hsu"/>
</dbReference>
<evidence type="ECO:0000256" key="6">
    <source>
        <dbReference type="ARBA" id="ARBA00025045"/>
    </source>
</evidence>
<dbReference type="GO" id="GO:0000221">
    <property type="term" value="C:vacuolar proton-transporting V-type ATPase, V1 domain"/>
    <property type="evidence" value="ECO:0007669"/>
    <property type="project" value="UniProtKB-UniRule"/>
</dbReference>
<dbReference type="Pfam" id="PF11698">
    <property type="entry name" value="V-ATPase_H_C"/>
    <property type="match status" value="1"/>
</dbReference>
<dbReference type="CDD" id="cd00256">
    <property type="entry name" value="VATPase_H"/>
    <property type="match status" value="1"/>
</dbReference>
<evidence type="ECO:0000256" key="4">
    <source>
        <dbReference type="ARBA" id="ARBA00022781"/>
    </source>
</evidence>
<dbReference type="InterPro" id="IPR038497">
    <property type="entry name" value="ATPase_V1-cplx_hsu_C_sf"/>
</dbReference>
<dbReference type="SUPFAM" id="SSF48371">
    <property type="entry name" value="ARM repeat"/>
    <property type="match status" value="1"/>
</dbReference>
<proteinExistence type="inferred from homology"/>
<sequence>MDHAELTTEQVLKRDIPWETYMTTRLISGTDLQLLRRYDNRSEIYRAQLLDDDGPAYVRVFVSILRDIFKEETVEYVLALIDEMLTANPKRARLFHDKSLANEDPYEPFLRLLWKGNWFIQEKSCKTLASVVSARPKAHDGVLSNGEASNSKRKVTSIDDVLKGLVEWLCAQLKKLSHPSRAIPIAVNCLATLLKEPVVRSSFVQADGVKLLVPLISPASTQQSIQLLYETCLCVWLLSYYEPAIEYLATSRALPRLIEVVKTSTKEKVVRVIVLTFRNLLSKGTFGAQMVDFGLPQIVQSLKAQAWSDEDLLEALSQLEDGLRDNIKKLSSFDKYKQEVLLGQLDWSPMHKDPTFWRETITNFEENDFQILRVLITILETSSDPRALAVACFDLSQFIQYHPAGRIIVTDLKAKERVMKLMNHENAEVTKNALLCIQRLFLGAKYASFLQA</sequence>
<evidence type="ECO:0000313" key="9">
    <source>
        <dbReference type="EMBL" id="MBX10292.1"/>
    </source>
</evidence>
<comment type="function">
    <text evidence="7">Subunit of the V1 complex of vacuolar(H+)-ATPase (V-ATPase), a multisubunit enzyme composed of a peripheral complex (V1) that hydrolyzes ATP and a membrane integral complex (V0) that translocates protons. V-ATPase is responsible for acidifying and maintaining the pH of intracellular compartments.</text>
</comment>
<evidence type="ECO:0000256" key="3">
    <source>
        <dbReference type="ARBA" id="ARBA00022737"/>
    </source>
</evidence>
<comment type="subunit">
    <text evidence="7">V-ATPase is a heteromultimeric enzyme made up of two complexes: the ATP-hydrolytic V1 complex and the proton translocation V0 complex.</text>
</comment>
<dbReference type="Gene3D" id="1.25.40.150">
    <property type="entry name" value="V-type ATPase, subunit H, C-terminal domain"/>
    <property type="match status" value="1"/>
</dbReference>
<comment type="function">
    <text evidence="6">Subunit of the peripheral V1 complex of vacuolar ATPase. Subunit H activates the ATPase activity of the enzyme and couples ATPase activity to proton flow. Vacuolar ATPase is responsible for acidifying a variety of intracellular compartments in eukaryotic cells, thus providing most of the energy required for transport processes in the vacuolar system.</text>
</comment>
<protein>
    <recommendedName>
        <fullName evidence="7">V-type proton ATPase subunit H</fullName>
    </recommendedName>
</protein>
<dbReference type="PIRSF" id="PIRSF032184">
    <property type="entry name" value="ATPase_V1_H"/>
    <property type="match status" value="1"/>
</dbReference>
<feature type="domain" description="ATPase V1 complex subunit H C-terminal" evidence="8">
    <location>
        <begin position="329"/>
        <end position="441"/>
    </location>
</feature>
<accession>A0A2P2KX41</accession>
<evidence type="ECO:0000256" key="1">
    <source>
        <dbReference type="ARBA" id="ARBA00008613"/>
    </source>
</evidence>
<name>A0A2P2KX41_RHIMU</name>
<dbReference type="InterPro" id="IPR000225">
    <property type="entry name" value="Armadillo"/>
</dbReference>
<keyword evidence="2 7" id="KW-0813">Transport</keyword>
<dbReference type="AlphaFoldDB" id="A0A2P2KX41"/>
<keyword evidence="3" id="KW-0677">Repeat</keyword>
<comment type="similarity">
    <text evidence="1 7">Belongs to the V-ATPase H subunit family.</text>
</comment>
<dbReference type="Pfam" id="PF03224">
    <property type="entry name" value="V-ATPase_H_N"/>
    <property type="match status" value="1"/>
</dbReference>
<evidence type="ECO:0000256" key="7">
    <source>
        <dbReference type="PIRNR" id="PIRNR032184"/>
    </source>
</evidence>
<evidence type="ECO:0000256" key="5">
    <source>
        <dbReference type="ARBA" id="ARBA00023065"/>
    </source>
</evidence>
<dbReference type="InterPro" id="IPR016024">
    <property type="entry name" value="ARM-type_fold"/>
</dbReference>
<keyword evidence="5 7" id="KW-0406">Ion transport</keyword>
<dbReference type="EMBL" id="GGEC01029808">
    <property type="protein sequence ID" value="MBX10292.1"/>
    <property type="molecule type" value="Transcribed_RNA"/>
</dbReference>
<organism evidence="9">
    <name type="scientific">Rhizophora mucronata</name>
    <name type="common">Asiatic mangrove</name>
    <dbReference type="NCBI Taxonomy" id="61149"/>
    <lineage>
        <taxon>Eukaryota</taxon>
        <taxon>Viridiplantae</taxon>
        <taxon>Streptophyta</taxon>
        <taxon>Embryophyta</taxon>
        <taxon>Tracheophyta</taxon>
        <taxon>Spermatophyta</taxon>
        <taxon>Magnoliopsida</taxon>
        <taxon>eudicotyledons</taxon>
        <taxon>Gunneridae</taxon>
        <taxon>Pentapetalae</taxon>
        <taxon>rosids</taxon>
        <taxon>fabids</taxon>
        <taxon>Malpighiales</taxon>
        <taxon>Rhizophoraceae</taxon>
        <taxon>Rhizophora</taxon>
    </lineage>
</organism>
<dbReference type="PANTHER" id="PTHR10698">
    <property type="entry name" value="V-TYPE PROTON ATPASE SUBUNIT H"/>
    <property type="match status" value="1"/>
</dbReference>
<keyword evidence="4 7" id="KW-0375">Hydrogen ion transport</keyword>
<dbReference type="Gene3D" id="1.25.10.10">
    <property type="entry name" value="Leucine-rich Repeat Variant"/>
    <property type="match status" value="1"/>
</dbReference>
<evidence type="ECO:0000259" key="8">
    <source>
        <dbReference type="Pfam" id="PF11698"/>
    </source>
</evidence>
<dbReference type="InterPro" id="IPR011989">
    <property type="entry name" value="ARM-like"/>
</dbReference>
<dbReference type="InterPro" id="IPR011987">
    <property type="entry name" value="ATPase_V1-cplx_hsu_C"/>
</dbReference>
<dbReference type="PANTHER" id="PTHR10698:SF0">
    <property type="entry name" value="V-TYPE PROTON ATPASE SUBUNIT H"/>
    <property type="match status" value="1"/>
</dbReference>